<dbReference type="PANTHER" id="PTHR33785">
    <property type="entry name" value="OS06G0550800 PROTEIN"/>
    <property type="match status" value="1"/>
</dbReference>
<reference evidence="2" key="1">
    <citation type="submission" date="2019-12" db="EMBL/GenBank/DDBJ databases">
        <authorList>
            <person name="Scholes J."/>
        </authorList>
    </citation>
    <scope>NUCLEOTIDE SEQUENCE</scope>
</reference>
<feature type="compositionally biased region" description="Basic and acidic residues" evidence="1">
    <location>
        <begin position="96"/>
        <end position="106"/>
    </location>
</feature>
<accession>A0A9N7R2V7</accession>
<comment type="caution">
    <text evidence="2">The sequence shown here is derived from an EMBL/GenBank/DDBJ whole genome shotgun (WGS) entry which is preliminary data.</text>
</comment>
<proteinExistence type="predicted"/>
<dbReference type="Proteomes" id="UP001153555">
    <property type="component" value="Unassembled WGS sequence"/>
</dbReference>
<organism evidence="2 3">
    <name type="scientific">Striga hermonthica</name>
    <name type="common">Purple witchweed</name>
    <name type="synonym">Buchnera hermonthica</name>
    <dbReference type="NCBI Taxonomy" id="68872"/>
    <lineage>
        <taxon>Eukaryota</taxon>
        <taxon>Viridiplantae</taxon>
        <taxon>Streptophyta</taxon>
        <taxon>Embryophyta</taxon>
        <taxon>Tracheophyta</taxon>
        <taxon>Spermatophyta</taxon>
        <taxon>Magnoliopsida</taxon>
        <taxon>eudicotyledons</taxon>
        <taxon>Gunneridae</taxon>
        <taxon>Pentapetalae</taxon>
        <taxon>asterids</taxon>
        <taxon>lamiids</taxon>
        <taxon>Lamiales</taxon>
        <taxon>Orobanchaceae</taxon>
        <taxon>Buchnereae</taxon>
        <taxon>Striga</taxon>
    </lineage>
</organism>
<keyword evidence="3" id="KW-1185">Reference proteome</keyword>
<feature type="compositionally biased region" description="Polar residues" evidence="1">
    <location>
        <begin position="153"/>
        <end position="179"/>
    </location>
</feature>
<dbReference type="EMBL" id="CACSLK010003174">
    <property type="protein sequence ID" value="CAA0808684.1"/>
    <property type="molecule type" value="Genomic_DNA"/>
</dbReference>
<feature type="compositionally biased region" description="Basic and acidic residues" evidence="1">
    <location>
        <begin position="62"/>
        <end position="84"/>
    </location>
</feature>
<evidence type="ECO:0000256" key="1">
    <source>
        <dbReference type="SAM" id="MobiDB-lite"/>
    </source>
</evidence>
<protein>
    <submittedName>
        <fullName evidence="2">Uncharacterized protein</fullName>
    </submittedName>
</protein>
<feature type="region of interest" description="Disordered" evidence="1">
    <location>
        <begin position="236"/>
        <end position="276"/>
    </location>
</feature>
<feature type="region of interest" description="Disordered" evidence="1">
    <location>
        <begin position="40"/>
        <end position="206"/>
    </location>
</feature>
<dbReference type="OrthoDB" id="1875420at2759"/>
<feature type="compositionally biased region" description="Basic and acidic residues" evidence="1">
    <location>
        <begin position="184"/>
        <end position="201"/>
    </location>
</feature>
<sequence length="300" mass="34213">MDHKKTHHESRDDTERVEPSELLEDCWFFGNSLHRKSRMIRSLSEPCTSSDFAGEENSPGKSYEETYRSIEKLSISERKIDRPSLIKAPSVPSTLERQDQKSDPQRSKRSNKNKKSSRGGLNRAPSLPISLEPEEYQDEETEFSMGKLIRQASMKNSDTLPPRTHSTNKSSTPSPSITRQRSRRIPEVESSKIEGSEETIRPQRPINQLKSHKSLIDLESKELQGFKELGFDFDEKRDITQEDEGKSTGARRSYLSESWGAQSYSAPPVPRWGGKRAAEDVKAQIKFWARAVASNVRQEC</sequence>
<gene>
    <name evidence="2" type="ORF">SHERM_10912</name>
</gene>
<evidence type="ECO:0000313" key="2">
    <source>
        <dbReference type="EMBL" id="CAA0808684.1"/>
    </source>
</evidence>
<dbReference type="PANTHER" id="PTHR33785:SF5">
    <property type="entry name" value="SERINE_ARGININE REPETITIVE MATRIX PROTEIN"/>
    <property type="match status" value="1"/>
</dbReference>
<name>A0A9N7R2V7_STRHE</name>
<dbReference type="AlphaFoldDB" id="A0A9N7R2V7"/>
<feature type="compositionally biased region" description="Acidic residues" evidence="1">
    <location>
        <begin position="132"/>
        <end position="142"/>
    </location>
</feature>
<feature type="compositionally biased region" description="Polar residues" evidence="1">
    <location>
        <begin position="255"/>
        <end position="265"/>
    </location>
</feature>
<feature type="compositionally biased region" description="Basic residues" evidence="1">
    <location>
        <begin position="107"/>
        <end position="117"/>
    </location>
</feature>
<evidence type="ECO:0000313" key="3">
    <source>
        <dbReference type="Proteomes" id="UP001153555"/>
    </source>
</evidence>
<feature type="compositionally biased region" description="Basic and acidic residues" evidence="1">
    <location>
        <begin position="236"/>
        <end position="246"/>
    </location>
</feature>